<evidence type="ECO:0000313" key="3">
    <source>
        <dbReference type="Proteomes" id="UP000653472"/>
    </source>
</evidence>
<dbReference type="Proteomes" id="UP000653472">
    <property type="component" value="Unassembled WGS sequence"/>
</dbReference>
<dbReference type="RefSeq" id="WP_168149491.1">
    <property type="nucleotide sequence ID" value="NZ_JAAVXB010000012.1"/>
</dbReference>
<dbReference type="AlphaFoldDB" id="A0A969WC13"/>
<feature type="transmembrane region" description="Helical" evidence="1">
    <location>
        <begin position="35"/>
        <end position="54"/>
    </location>
</feature>
<comment type="caution">
    <text evidence="2">The sequence shown here is derived from an EMBL/GenBank/DDBJ whole genome shotgun (WGS) entry which is preliminary data.</text>
</comment>
<sequence>MSEPAAPLSFIELERMVSEHLPDYDDGSSKRSPNFGYALLIGSFGFNLVSTYVFKSLPFTLFTFVAEIIGLIWSITSIIRYEWPQLRNHKSGFAATMDFHYQGVQAIIGWLHSFPKDEVAKHLAYARDRQASLQQRFSLLFGSIDKFGLLSIIAALYLQLKDFRFHWPLEVSVIPALCGFALLILYCVAMLASSWKLRVALYERLLYQAINPPAAELAASRQKAAP</sequence>
<organism evidence="2 3">
    <name type="scientific">Solimonas marina</name>
    <dbReference type="NCBI Taxonomy" id="2714601"/>
    <lineage>
        <taxon>Bacteria</taxon>
        <taxon>Pseudomonadati</taxon>
        <taxon>Pseudomonadota</taxon>
        <taxon>Gammaproteobacteria</taxon>
        <taxon>Nevskiales</taxon>
        <taxon>Nevskiaceae</taxon>
        <taxon>Solimonas</taxon>
    </lineage>
</organism>
<reference evidence="2" key="1">
    <citation type="submission" date="2020-03" db="EMBL/GenBank/DDBJ databases">
        <title>Solimonas marina sp. nov., isolated from deep seawater of the Pacific Ocean.</title>
        <authorList>
            <person name="Liu X."/>
            <person name="Lai Q."/>
            <person name="Sun F."/>
            <person name="Gai Y."/>
            <person name="Li G."/>
            <person name="Shao Z."/>
        </authorList>
    </citation>
    <scope>NUCLEOTIDE SEQUENCE</scope>
    <source>
        <strain evidence="2">C16B3</strain>
    </source>
</reference>
<proteinExistence type="predicted"/>
<keyword evidence="3" id="KW-1185">Reference proteome</keyword>
<feature type="transmembrane region" description="Helical" evidence="1">
    <location>
        <begin position="137"/>
        <end position="160"/>
    </location>
</feature>
<keyword evidence="1" id="KW-0472">Membrane</keyword>
<protein>
    <submittedName>
        <fullName evidence="2">Uncharacterized protein</fullName>
    </submittedName>
</protein>
<feature type="transmembrane region" description="Helical" evidence="1">
    <location>
        <begin position="172"/>
        <end position="192"/>
    </location>
</feature>
<evidence type="ECO:0000313" key="2">
    <source>
        <dbReference type="EMBL" id="NKF24162.1"/>
    </source>
</evidence>
<keyword evidence="1" id="KW-1133">Transmembrane helix</keyword>
<gene>
    <name evidence="2" type="ORF">G7Y82_17755</name>
</gene>
<keyword evidence="1" id="KW-0812">Transmembrane</keyword>
<feature type="transmembrane region" description="Helical" evidence="1">
    <location>
        <begin position="60"/>
        <end position="81"/>
    </location>
</feature>
<name>A0A969WC13_9GAMM</name>
<accession>A0A969WC13</accession>
<dbReference type="EMBL" id="JAAVXB010000012">
    <property type="protein sequence ID" value="NKF24162.1"/>
    <property type="molecule type" value="Genomic_DNA"/>
</dbReference>
<evidence type="ECO:0000256" key="1">
    <source>
        <dbReference type="SAM" id="Phobius"/>
    </source>
</evidence>